<dbReference type="EMBL" id="OUNC01000009">
    <property type="protein sequence ID" value="SPP27647.1"/>
    <property type="molecule type" value="Genomic_DNA"/>
</dbReference>
<dbReference type="CDD" id="cd00761">
    <property type="entry name" value="Glyco_tranf_GTA_type"/>
    <property type="match status" value="1"/>
</dbReference>
<dbReference type="InterPro" id="IPR001173">
    <property type="entry name" value="Glyco_trans_2-like"/>
</dbReference>
<accession>A0A2X0RZW3</accession>
<comment type="similarity">
    <text evidence="2">Belongs to the CDP-glycerol glycerophosphotransferase family.</text>
</comment>
<dbReference type="Pfam" id="PF04464">
    <property type="entry name" value="Glyphos_transf"/>
    <property type="match status" value="2"/>
</dbReference>
<gene>
    <name evidence="8" type="ORF">BTBSAS_170040</name>
</gene>
<evidence type="ECO:0000256" key="2">
    <source>
        <dbReference type="ARBA" id="ARBA00010488"/>
    </source>
</evidence>
<dbReference type="RefSeq" id="WP_120487580.1">
    <property type="nucleotide sequence ID" value="NZ_CBCPKC010000007.1"/>
</dbReference>
<organism evidence="8 9">
    <name type="scientific">Brochothrix thermosphacta</name>
    <name type="common">Microbacterium thermosphactum</name>
    <dbReference type="NCBI Taxonomy" id="2756"/>
    <lineage>
        <taxon>Bacteria</taxon>
        <taxon>Bacillati</taxon>
        <taxon>Bacillota</taxon>
        <taxon>Bacilli</taxon>
        <taxon>Bacillales</taxon>
        <taxon>Listeriaceae</taxon>
        <taxon>Brochothrix</taxon>
    </lineage>
</organism>
<feature type="domain" description="Glycosyltransferase 2-like" evidence="7">
    <location>
        <begin position="9"/>
        <end position="137"/>
    </location>
</feature>
<evidence type="ECO:0000256" key="1">
    <source>
        <dbReference type="ARBA" id="ARBA00004202"/>
    </source>
</evidence>
<evidence type="ECO:0000313" key="9">
    <source>
        <dbReference type="Proteomes" id="UP000270190"/>
    </source>
</evidence>
<keyword evidence="4 8" id="KW-0808">Transferase</keyword>
<dbReference type="GO" id="GO:0019350">
    <property type="term" value="P:teichoic acid biosynthetic process"/>
    <property type="evidence" value="ECO:0007669"/>
    <property type="project" value="UniProtKB-KW"/>
</dbReference>
<keyword evidence="3" id="KW-1003">Cell membrane</keyword>
<dbReference type="EC" id="2.7.8.12" evidence="8"/>
<dbReference type="InterPro" id="IPR043149">
    <property type="entry name" value="TagF_N"/>
</dbReference>
<dbReference type="PANTHER" id="PTHR37316">
    <property type="entry name" value="TEICHOIC ACID GLYCEROL-PHOSPHATE PRIMASE"/>
    <property type="match status" value="1"/>
</dbReference>
<evidence type="ECO:0000259" key="7">
    <source>
        <dbReference type="Pfam" id="PF00535"/>
    </source>
</evidence>
<evidence type="ECO:0000313" key="8">
    <source>
        <dbReference type="EMBL" id="SPP27647.1"/>
    </source>
</evidence>
<protein>
    <submittedName>
        <fullName evidence="8">Putative CDP-glycerol:glycerophosphate glycerophosphotransferase</fullName>
        <ecNumber evidence="8">2.7.8.12</ecNumber>
    </submittedName>
</protein>
<reference evidence="9" key="1">
    <citation type="submission" date="2018-04" db="EMBL/GenBank/DDBJ databases">
        <authorList>
            <person name="Illikoud N."/>
        </authorList>
    </citation>
    <scope>NUCLEOTIDE SEQUENCE [LARGE SCALE GENOMIC DNA]</scope>
</reference>
<evidence type="ECO:0000256" key="6">
    <source>
        <dbReference type="ARBA" id="ARBA00023136"/>
    </source>
</evidence>
<dbReference type="Proteomes" id="UP000270190">
    <property type="component" value="Unassembled WGS sequence"/>
</dbReference>
<sequence>MNHEGNSLSVVVLGYNVELYIRECLDSILNQTYTNIQVIMIDDGGSDDTGLIMDSYSKKYDNFHVIHQENMGPSAGRNKGVSLAETTYIAYVDGDDIIPENAYESLMTTVEKNDADMAVGAVLRFDSKRQVRSFLHKKAIKDTDYKTSIELHKELVYDTTSWNKVYNLAMLRKHKITFPEGLIYEDIPYTMHAHLAANHINIIEVPVYKWRWREGHNESITQNREDIKQYTDRLTTLGMTKKIMKNYNASKELTKEFEKKVLAFDIPMFIEELKRSTDSYISTFHRETMNYLEREQFDLDLVKILPPDTQLLYQFLFDENLSGLVDFLKKGKPQGNLVKNGKKYSYKNNKVDNTQYINSIDVACSLDLKVDQPTLRIVNTYIEIESFINLEKINLKRNSPINLSAKMINVVNGKQKEVNIKRNENIKKLDTKKKTRLLDLMKNTRGEKHKGVTIYFDYKDMYEYLDEGTWKIEVRAQLDNLNYVNWIANPKDVKSNTAAFIDDKVNYTMSYNYNWEFFIQAKKEDILVNEIRIDDQKLKIDINSVKQALNIELKNTETEELLTAVSVTKTKSVMTAEFDTTKMADFSKWKLLIKDVLTDTEYSFSHVNGNEPLFIIEGLSEYLIEKQINPELYIQKNHRYPRLKKAEWINNHKLSVEIDESALFDKTEDTLILHLIEAGKKFKYQMQAVHKDGVLVAEIDFLNDKNDSFIMGGKYDVWIEYQTDSGEKLVRVLDEEGLSEPIENKVNSLVRTIVYRTPNYFLRISNKQVWGNLDNTQLKRRINYSIIYPFLRLLPLRKKTIVFDSYWASAFNCNPKAIYDLISEKYPEYKAVWVFKNPNQPITGNAKKVRLFSFMYWYYIATSKYFVENTNMPNQYEKRTGQVEVQTLHGTFMKTMGFDEPYFKNASRRVQNNFAKRVNRWDYLISPSPYMSDVASKAFDYKGEILESGFPRNDYLYAENTVEKREQIKQTLKLDPTKKILLYAPTYRQKSGFNLELDIKKMQESLSDDYQLLVRLHYFIASKLDLSDVSDFAIDVSSHRSIEDLYLISDALITDYSSVMFDYGHLKRPMLFFAYDLEEYSNEARGVYLDYDNTVPGPIVFDTDSLIAELSDFSKLTLDYKGQLNEFYELYCTYGHGNATQQVVEAMLFRETEKKEGTPLIRQKVKRVVKFNKWYPYLFNRVGRMKRKDIIVFESFFGRNYSDNPKAIYEYMKEHNQGYKLVWNVNEMNLAYFKENNIPYIVRFSFKGILTMARAKYWVVNTRIPPWLKKPEETTLIQTWHGTPLKKLGVDIENITMPGVTTQQYHGQVTKDSSKWNKMISPNRYSTDIFKSAFQIEERQMINSGYPRNDVLVNESENVSKRKSIISKLDIPTDKKIILYAPTWRDNEFKKIDHYTTDLKLDLERLKEEFCNDVVILIRAHYLIANELDLSAYDGFAYDVSNYQDIQELYLVSDMLITDYSSVFFDYAILKRPMIFFAYDLDDYGEAIRGFYFDYRTEAPGPVITTNDEVIIEIKKQLEGTEMHANYPAFIEKYCQWEHGNATEKVVSIMLNSQIYESEETQNYTPTMIIIKGKGNLLSDATLDDKKTELAKLDKFEGLSVLATREIALLDPLTKEKAARYYYVKLSEELSGWVAKDNVDVFTAIVRGELIETNKKGKLTGTGHLWAYLKGTQNESIVTDLRAYENEAVTINVSTHAYDSINEEIVGNQFYYVILSDSLEGWIEAIDIVDLIDLD</sequence>
<dbReference type="InterPro" id="IPR043148">
    <property type="entry name" value="TagF_C"/>
</dbReference>
<keyword evidence="6" id="KW-0472">Membrane</keyword>
<keyword evidence="5" id="KW-0777">Teichoic acid biosynthesis</keyword>
<evidence type="ECO:0000256" key="4">
    <source>
        <dbReference type="ARBA" id="ARBA00022679"/>
    </source>
</evidence>
<evidence type="ECO:0000256" key="5">
    <source>
        <dbReference type="ARBA" id="ARBA00022944"/>
    </source>
</evidence>
<dbReference type="InterPro" id="IPR029044">
    <property type="entry name" value="Nucleotide-diphossugar_trans"/>
</dbReference>
<evidence type="ECO:0000256" key="3">
    <source>
        <dbReference type="ARBA" id="ARBA00022475"/>
    </source>
</evidence>
<dbReference type="GO" id="GO:0047355">
    <property type="term" value="F:CDP-glycerol glycerophosphotransferase activity"/>
    <property type="evidence" value="ECO:0007669"/>
    <property type="project" value="UniProtKB-EC"/>
</dbReference>
<dbReference type="SUPFAM" id="SSF53756">
    <property type="entry name" value="UDP-Glycosyltransferase/glycogen phosphorylase"/>
    <property type="match status" value="2"/>
</dbReference>
<dbReference type="Pfam" id="PF00535">
    <property type="entry name" value="Glycos_transf_2"/>
    <property type="match status" value="1"/>
</dbReference>
<dbReference type="Gene3D" id="3.90.550.10">
    <property type="entry name" value="Spore Coat Polysaccharide Biosynthesis Protein SpsA, Chain A"/>
    <property type="match status" value="1"/>
</dbReference>
<dbReference type="InterPro" id="IPR051612">
    <property type="entry name" value="Teichoic_Acid_Biosynth"/>
</dbReference>
<name>A0A2X0RZW3_BROTH</name>
<comment type="subcellular location">
    <subcellularLocation>
        <location evidence="1">Cell membrane</location>
        <topology evidence="1">Peripheral membrane protein</topology>
    </subcellularLocation>
</comment>
<dbReference type="Gene3D" id="3.40.50.11820">
    <property type="match status" value="2"/>
</dbReference>
<dbReference type="SUPFAM" id="SSF53448">
    <property type="entry name" value="Nucleotide-diphospho-sugar transferases"/>
    <property type="match status" value="1"/>
</dbReference>
<dbReference type="PANTHER" id="PTHR37316:SF3">
    <property type="entry name" value="TEICHOIC ACID GLYCEROL-PHOSPHATE TRANSFERASE"/>
    <property type="match status" value="1"/>
</dbReference>
<proteinExistence type="inferred from homology"/>
<dbReference type="GO" id="GO:0005886">
    <property type="term" value="C:plasma membrane"/>
    <property type="evidence" value="ECO:0007669"/>
    <property type="project" value="UniProtKB-SubCell"/>
</dbReference>
<dbReference type="Gene3D" id="3.40.50.12580">
    <property type="match status" value="2"/>
</dbReference>
<dbReference type="InterPro" id="IPR007554">
    <property type="entry name" value="Glycerophosphate_synth"/>
</dbReference>